<comment type="caution">
    <text evidence="1">The sequence shown here is derived from an EMBL/GenBank/DDBJ whole genome shotgun (WGS) entry which is preliminary data.</text>
</comment>
<protein>
    <submittedName>
        <fullName evidence="1">Uncharacterized protein</fullName>
    </submittedName>
</protein>
<organism evidence="1 2">
    <name type="scientific">Pleuronectes platessa</name>
    <name type="common">European plaice</name>
    <dbReference type="NCBI Taxonomy" id="8262"/>
    <lineage>
        <taxon>Eukaryota</taxon>
        <taxon>Metazoa</taxon>
        <taxon>Chordata</taxon>
        <taxon>Craniata</taxon>
        <taxon>Vertebrata</taxon>
        <taxon>Euteleostomi</taxon>
        <taxon>Actinopterygii</taxon>
        <taxon>Neopterygii</taxon>
        <taxon>Teleostei</taxon>
        <taxon>Neoteleostei</taxon>
        <taxon>Acanthomorphata</taxon>
        <taxon>Carangaria</taxon>
        <taxon>Pleuronectiformes</taxon>
        <taxon>Pleuronectoidei</taxon>
        <taxon>Pleuronectidae</taxon>
        <taxon>Pleuronectes</taxon>
    </lineage>
</organism>
<dbReference type="AlphaFoldDB" id="A0A9N7V724"/>
<dbReference type="Proteomes" id="UP001153269">
    <property type="component" value="Unassembled WGS sequence"/>
</dbReference>
<proteinExistence type="predicted"/>
<name>A0A9N7V724_PLEPL</name>
<dbReference type="EMBL" id="CADEAL010003931">
    <property type="protein sequence ID" value="CAB1446955.1"/>
    <property type="molecule type" value="Genomic_DNA"/>
</dbReference>
<gene>
    <name evidence="1" type="ORF">PLEPLA_LOCUS34664</name>
</gene>
<keyword evidence="2" id="KW-1185">Reference proteome</keyword>
<evidence type="ECO:0000313" key="2">
    <source>
        <dbReference type="Proteomes" id="UP001153269"/>
    </source>
</evidence>
<evidence type="ECO:0000313" key="1">
    <source>
        <dbReference type="EMBL" id="CAB1446955.1"/>
    </source>
</evidence>
<accession>A0A9N7V724</accession>
<reference evidence="1" key="1">
    <citation type="submission" date="2020-03" db="EMBL/GenBank/DDBJ databases">
        <authorList>
            <person name="Weist P."/>
        </authorList>
    </citation>
    <scope>NUCLEOTIDE SEQUENCE</scope>
</reference>
<sequence length="114" mass="12119">MQGQETAAEAAAVVEACGILLELTDITAGTEQWGRSAHTEQSLTRSELTSDPLGPITAVTSLKEFLAVWALLQRRLEASSKGREFSSDPALCCVSSLSPHALLDNQLSGYSLGR</sequence>